<keyword evidence="1" id="KW-0813">Transport</keyword>
<dbReference type="RefSeq" id="WP_183184672.1">
    <property type="nucleotide sequence ID" value="NZ_BMNP01000013.1"/>
</dbReference>
<dbReference type="Gene3D" id="3.40.50.300">
    <property type="entry name" value="P-loop containing nucleotide triphosphate hydrolases"/>
    <property type="match status" value="1"/>
</dbReference>
<dbReference type="InterPro" id="IPR003439">
    <property type="entry name" value="ABC_transporter-like_ATP-bd"/>
</dbReference>
<dbReference type="PANTHER" id="PTHR42781:SF4">
    <property type="entry name" value="SPERMIDINE_PUTRESCINE IMPORT ATP-BINDING PROTEIN POTA"/>
    <property type="match status" value="1"/>
</dbReference>
<dbReference type="InterPro" id="IPR003593">
    <property type="entry name" value="AAA+_ATPase"/>
</dbReference>
<dbReference type="Proteomes" id="UP000559598">
    <property type="component" value="Unassembled WGS sequence"/>
</dbReference>
<dbReference type="AlphaFoldDB" id="A0A840DXY8"/>
<evidence type="ECO:0000313" key="5">
    <source>
        <dbReference type="EMBL" id="MBB4074389.1"/>
    </source>
</evidence>
<dbReference type="GO" id="GO:0005524">
    <property type="term" value="F:ATP binding"/>
    <property type="evidence" value="ECO:0007669"/>
    <property type="project" value="UniProtKB-KW"/>
</dbReference>
<evidence type="ECO:0000313" key="6">
    <source>
        <dbReference type="Proteomes" id="UP000559598"/>
    </source>
</evidence>
<evidence type="ECO:0000256" key="1">
    <source>
        <dbReference type="ARBA" id="ARBA00022448"/>
    </source>
</evidence>
<dbReference type="SUPFAM" id="SSF52540">
    <property type="entry name" value="P-loop containing nucleoside triphosphate hydrolases"/>
    <property type="match status" value="1"/>
</dbReference>
<dbReference type="GO" id="GO:0016887">
    <property type="term" value="F:ATP hydrolysis activity"/>
    <property type="evidence" value="ECO:0007669"/>
    <property type="project" value="InterPro"/>
</dbReference>
<dbReference type="InterPro" id="IPR027417">
    <property type="entry name" value="P-loop_NTPase"/>
</dbReference>
<keyword evidence="2" id="KW-0547">Nucleotide-binding</keyword>
<dbReference type="SMART" id="SM00382">
    <property type="entry name" value="AAA"/>
    <property type="match status" value="1"/>
</dbReference>
<keyword evidence="6" id="KW-1185">Reference proteome</keyword>
<keyword evidence="3 5" id="KW-0067">ATP-binding</keyword>
<dbReference type="PROSITE" id="PS00211">
    <property type="entry name" value="ABC_TRANSPORTER_1"/>
    <property type="match status" value="1"/>
</dbReference>
<dbReference type="InterPro" id="IPR017871">
    <property type="entry name" value="ABC_transporter-like_CS"/>
</dbReference>
<organism evidence="5 6">
    <name type="scientific">Anoxybacteroides voinovskiense</name>
    <dbReference type="NCBI Taxonomy" id="230470"/>
    <lineage>
        <taxon>Bacteria</taxon>
        <taxon>Bacillati</taxon>
        <taxon>Bacillota</taxon>
        <taxon>Bacilli</taxon>
        <taxon>Bacillales</taxon>
        <taxon>Anoxybacillaceae</taxon>
        <taxon>Anoxybacteroides</taxon>
    </lineage>
</organism>
<protein>
    <submittedName>
        <fullName evidence="5">Molybdate transport system ATP-binding protein</fullName>
    </submittedName>
</protein>
<comment type="caution">
    <text evidence="5">The sequence shown here is derived from an EMBL/GenBank/DDBJ whole genome shotgun (WGS) entry which is preliminary data.</text>
</comment>
<sequence length="347" mass="39347">MLHVNIKKTFPHFLLDVSFTAEKGITAILGPSGSGKSLTLQCLAGLETPDEGIITLNDRPFFDAGQRVNIKPRERKIGYMFQNYALFPHLTVKQNIAFGLKGKPKAEVEEKVEKMLKNMELERYGDRYPAELSGGQQQRVALARALIIEPDVLLLDEPLSAVDPSMKETLEQQLLTFIDKHFSGVVLLVTHNLEEADRLCDRWIIYHNGSVIQLGAKEEILARPVNVTVARMLGYKNIFPVANIRPVDQGVIAVVGDSELFMKATSPSSFDFVAIHYDHLMFVENECVNTFDYDIVQTKTRMNVVEAILETKHFQLQVKVPRKEWSSFGQTKKKIHLPPEHLFFLEK</sequence>
<evidence type="ECO:0000256" key="2">
    <source>
        <dbReference type="ARBA" id="ARBA00022741"/>
    </source>
</evidence>
<evidence type="ECO:0000256" key="3">
    <source>
        <dbReference type="ARBA" id="ARBA00022840"/>
    </source>
</evidence>
<proteinExistence type="predicted"/>
<dbReference type="PROSITE" id="PS50893">
    <property type="entry name" value="ABC_TRANSPORTER_2"/>
    <property type="match status" value="1"/>
</dbReference>
<accession>A0A840DXY8</accession>
<dbReference type="PANTHER" id="PTHR42781">
    <property type="entry name" value="SPERMIDINE/PUTRESCINE IMPORT ATP-BINDING PROTEIN POTA"/>
    <property type="match status" value="1"/>
</dbReference>
<reference evidence="5 6" key="1">
    <citation type="submission" date="2020-08" db="EMBL/GenBank/DDBJ databases">
        <title>Genomic Encyclopedia of Type Strains, Phase IV (KMG-IV): sequencing the most valuable type-strain genomes for metagenomic binning, comparative biology and taxonomic classification.</title>
        <authorList>
            <person name="Goeker M."/>
        </authorList>
    </citation>
    <scope>NUCLEOTIDE SEQUENCE [LARGE SCALE GENOMIC DNA]</scope>
    <source>
        <strain evidence="5 6">DSM 17075</strain>
    </source>
</reference>
<dbReference type="Pfam" id="PF00005">
    <property type="entry name" value="ABC_tran"/>
    <property type="match status" value="1"/>
</dbReference>
<evidence type="ECO:0000259" key="4">
    <source>
        <dbReference type="PROSITE" id="PS50893"/>
    </source>
</evidence>
<feature type="domain" description="ABC transporter" evidence="4">
    <location>
        <begin position="1"/>
        <end position="233"/>
    </location>
</feature>
<gene>
    <name evidence="5" type="ORF">GGR02_002155</name>
</gene>
<dbReference type="EMBL" id="JACIDE010000014">
    <property type="protein sequence ID" value="MBB4074389.1"/>
    <property type="molecule type" value="Genomic_DNA"/>
</dbReference>
<name>A0A840DXY8_9BACL</name>
<dbReference type="InterPro" id="IPR050093">
    <property type="entry name" value="ABC_SmlMolc_Importer"/>
</dbReference>